<comment type="similarity">
    <text evidence="1">Belongs to the thiolase-like superfamily. HMG-CoA synthase family.</text>
</comment>
<dbReference type="GO" id="GO:0006084">
    <property type="term" value="P:acetyl-CoA metabolic process"/>
    <property type="evidence" value="ECO:0007669"/>
    <property type="project" value="InterPro"/>
</dbReference>
<evidence type="ECO:0000256" key="3">
    <source>
        <dbReference type="ARBA" id="ARBA00023229"/>
    </source>
</evidence>
<evidence type="ECO:0000313" key="7">
    <source>
        <dbReference type="EMBL" id="KUK44510.1"/>
    </source>
</evidence>
<dbReference type="GO" id="GO:0004421">
    <property type="term" value="F:hydroxymethylglutaryl-CoA synthase activity"/>
    <property type="evidence" value="ECO:0007669"/>
    <property type="project" value="InterPro"/>
</dbReference>
<dbReference type="Proteomes" id="UP000057043">
    <property type="component" value="Unassembled WGS sequence"/>
</dbReference>
<reference evidence="8" key="1">
    <citation type="journal article" date="2015" name="MBio">
        <title>Genome-resolved metagenomic analysis reveals roles for candidate phyla and other microbial community members in biogeochemical transformations in oil reservoirs.</title>
        <authorList>
            <person name="Hu P."/>
            <person name="Tom L."/>
            <person name="Singh A."/>
            <person name="Thomas B.C."/>
            <person name="Baker B.J."/>
            <person name="Piceno Y.M."/>
            <person name="Andersen G.L."/>
            <person name="Banfield J.F."/>
        </authorList>
    </citation>
    <scope>NUCLEOTIDE SEQUENCE [LARGE SCALE GENOMIC DNA]</scope>
    <source>
        <strain evidence="8">56_747</strain>
    </source>
</reference>
<organism evidence="8 9">
    <name type="scientific">Methanothrix harundinacea</name>
    <dbReference type="NCBI Taxonomy" id="301375"/>
    <lineage>
        <taxon>Archaea</taxon>
        <taxon>Methanobacteriati</taxon>
        <taxon>Methanobacteriota</taxon>
        <taxon>Stenosarchaea group</taxon>
        <taxon>Methanomicrobia</taxon>
        <taxon>Methanotrichales</taxon>
        <taxon>Methanotrichaceae</taxon>
        <taxon>Methanothrix</taxon>
    </lineage>
</organism>
<gene>
    <name evidence="7" type="ORF">XD72_1118</name>
    <name evidence="8" type="ORF">XE07_1702</name>
</gene>
<dbReference type="CDD" id="cd00827">
    <property type="entry name" value="init_cond_enzymes"/>
    <property type="match status" value="1"/>
</dbReference>
<dbReference type="InterPro" id="IPR013528">
    <property type="entry name" value="HMG_CoA_synth_N"/>
</dbReference>
<name>A0A101II31_9EURY</name>
<evidence type="ECO:0000256" key="4">
    <source>
        <dbReference type="ARBA" id="ARBA00023315"/>
    </source>
</evidence>
<keyword evidence="4" id="KW-0012">Acyltransferase</keyword>
<dbReference type="PANTHER" id="PTHR43323:SF2">
    <property type="entry name" value="HYDROXYMETHYLGLUTARYL-COA SYNTHASE"/>
    <property type="match status" value="1"/>
</dbReference>
<reference evidence="9 10" key="2">
    <citation type="journal article" date="2015" name="MBio">
        <title>Genome-Resolved Metagenomic Analysis Reveals Roles for Candidate Phyla and Other Microbial Community Members in Biogeochemical Transformations in Oil Reservoirs.</title>
        <authorList>
            <person name="Hu P."/>
            <person name="Tom L."/>
            <person name="Singh A."/>
            <person name="Thomas B.C."/>
            <person name="Baker B.J."/>
            <person name="Piceno Y.M."/>
            <person name="Andersen G.L."/>
            <person name="Banfield J.F."/>
        </authorList>
    </citation>
    <scope>NUCLEOTIDE SEQUENCE [LARGE SCALE GENOMIC DNA]</scope>
    <source>
        <strain evidence="7">57_489</strain>
    </source>
</reference>
<evidence type="ECO:0000259" key="5">
    <source>
        <dbReference type="Pfam" id="PF01154"/>
    </source>
</evidence>
<proteinExistence type="inferred from homology"/>
<dbReference type="AlphaFoldDB" id="A0A101II31"/>
<feature type="domain" description="Hydroxymethylglutaryl-coenzyme A synthase C-terminal" evidence="6">
    <location>
        <begin position="206"/>
        <end position="413"/>
    </location>
</feature>
<dbReference type="PATRIC" id="fig|301375.6.peg.904"/>
<sequence length="469" mass="51461">MILAPNTAVGIDDVALHVPKLFISTLGEFAEARGIEPAKLARGIGVEKMAVPDAHEDAATMAASSVLELMKRNDLSPEEVGRIYIGTESGVDEAKAIGTYVIGMLERVYGPGSFQECSTVEFKSACIAATFALENAAYWLRVEGMEEENGEGDEEGYEDSSRRGGRVGIVVATDIARYDLNSPGEYTQGAGSVALLVKRNPRLMVLDPVMGVFTRDENDFFRPIGMKCAVVNGKYSNLCYLAAMDGAFYSYKKRVLGRGMIRLADDECTSDHLSHIIFHIPYPRMAEYAAASIFQREWRDLPRWRTIEEEMGPEPKSEDFEGQKEYLLAEGDYKRRFSKSGKFLEAYGRKVKPSTLISSVVGNIYTGSIYLGLASLLEQDLLVPGTRIGLGSYGSGCSAAFFSGVVGEGVESMAKGKFLKTLNERVEIGLADYQLLHEGEKNESVISPSGEFALVEIEGDGYRRYDFVV</sequence>
<dbReference type="Gene3D" id="3.40.47.10">
    <property type="match status" value="1"/>
</dbReference>
<evidence type="ECO:0000313" key="9">
    <source>
        <dbReference type="Proteomes" id="UP000053961"/>
    </source>
</evidence>
<evidence type="ECO:0000256" key="2">
    <source>
        <dbReference type="ARBA" id="ARBA00022679"/>
    </source>
</evidence>
<keyword evidence="2" id="KW-0808">Transferase</keyword>
<dbReference type="Pfam" id="PF08540">
    <property type="entry name" value="HMG_CoA_synt_C"/>
    <property type="match status" value="1"/>
</dbReference>
<keyword evidence="3" id="KW-0414">Isoprene biosynthesis</keyword>
<evidence type="ECO:0000256" key="1">
    <source>
        <dbReference type="ARBA" id="ARBA00007061"/>
    </source>
</evidence>
<accession>A0A101II31</accession>
<dbReference type="EMBL" id="LGFT01000023">
    <property type="protein sequence ID" value="KUK44510.1"/>
    <property type="molecule type" value="Genomic_DNA"/>
</dbReference>
<dbReference type="Proteomes" id="UP000053961">
    <property type="component" value="Unassembled WGS sequence"/>
</dbReference>
<dbReference type="EMBL" id="LGHB01000030">
    <property type="protein sequence ID" value="KUK95626.1"/>
    <property type="molecule type" value="Genomic_DNA"/>
</dbReference>
<feature type="domain" description="Hydroxymethylglutaryl-coenzyme A synthase N-terminal" evidence="5">
    <location>
        <begin position="8"/>
        <end position="142"/>
    </location>
</feature>
<protein>
    <submittedName>
        <fullName evidence="8">Hydroxymethylglutaryl-CoA synthase</fullName>
    </submittedName>
</protein>
<evidence type="ECO:0000313" key="10">
    <source>
        <dbReference type="Proteomes" id="UP000057043"/>
    </source>
</evidence>
<dbReference type="PANTHER" id="PTHR43323">
    <property type="entry name" value="3-HYDROXY-3-METHYLGLUTARYL COENZYME A SYNTHASE"/>
    <property type="match status" value="1"/>
</dbReference>
<dbReference type="InterPro" id="IPR013746">
    <property type="entry name" value="HMG_CoA_synt_C_dom"/>
</dbReference>
<comment type="caution">
    <text evidence="8">The sequence shown here is derived from an EMBL/GenBank/DDBJ whole genome shotgun (WGS) entry which is preliminary data.</text>
</comment>
<dbReference type="GO" id="GO:0010142">
    <property type="term" value="P:farnesyl diphosphate biosynthetic process, mevalonate pathway"/>
    <property type="evidence" value="ECO:0007669"/>
    <property type="project" value="InterPro"/>
</dbReference>
<evidence type="ECO:0000313" key="8">
    <source>
        <dbReference type="EMBL" id="KUK95626.1"/>
    </source>
</evidence>
<dbReference type="Pfam" id="PF01154">
    <property type="entry name" value="HMG_CoA_synt_N"/>
    <property type="match status" value="1"/>
</dbReference>
<evidence type="ECO:0000259" key="6">
    <source>
        <dbReference type="Pfam" id="PF08540"/>
    </source>
</evidence>
<dbReference type="InterPro" id="IPR016039">
    <property type="entry name" value="Thiolase-like"/>
</dbReference>
<dbReference type="SUPFAM" id="SSF53901">
    <property type="entry name" value="Thiolase-like"/>
    <property type="match status" value="2"/>
</dbReference>